<dbReference type="OrthoDB" id="4086742at2759"/>
<keyword evidence="6" id="KW-0539">Nucleus</keyword>
<dbReference type="GO" id="GO:0005737">
    <property type="term" value="C:cytoplasm"/>
    <property type="evidence" value="ECO:0007669"/>
    <property type="project" value="UniProtKB-SubCell"/>
</dbReference>
<comment type="caution">
    <text evidence="8">The sequence shown here is derived from an EMBL/GenBank/DDBJ whole genome shotgun (WGS) entry which is preliminary data.</text>
</comment>
<evidence type="ECO:0000256" key="7">
    <source>
        <dbReference type="SAM" id="MobiDB-lite"/>
    </source>
</evidence>
<feature type="compositionally biased region" description="Polar residues" evidence="7">
    <location>
        <begin position="130"/>
        <end position="144"/>
    </location>
</feature>
<dbReference type="GO" id="GO:0042254">
    <property type="term" value="P:ribosome biogenesis"/>
    <property type="evidence" value="ECO:0007669"/>
    <property type="project" value="UniProtKB-KW"/>
</dbReference>
<feature type="region of interest" description="Disordered" evidence="7">
    <location>
        <begin position="1"/>
        <end position="65"/>
    </location>
</feature>
<evidence type="ECO:0000313" key="8">
    <source>
        <dbReference type="EMBL" id="GAV48731.1"/>
    </source>
</evidence>
<proteinExistence type="predicted"/>
<keyword evidence="3" id="KW-0813">Transport</keyword>
<dbReference type="EMBL" id="BDGX01000014">
    <property type="protein sequence ID" value="GAV48731.1"/>
    <property type="molecule type" value="Genomic_DNA"/>
</dbReference>
<evidence type="ECO:0000313" key="9">
    <source>
        <dbReference type="Proteomes" id="UP000187013"/>
    </source>
</evidence>
<reference evidence="8 9" key="1">
    <citation type="submission" date="2016-08" db="EMBL/GenBank/DDBJ databases">
        <title>Draft genome sequence of allopolyploid Zygosaccharomyces rouxii.</title>
        <authorList>
            <person name="Watanabe J."/>
            <person name="Uehara K."/>
            <person name="Mogi Y."/>
            <person name="Tsukioka Y."/>
        </authorList>
    </citation>
    <scope>NUCLEOTIDE SEQUENCE [LARGE SCALE GENOMIC DNA]</scope>
    <source>
        <strain evidence="8 9">NBRC 110957</strain>
    </source>
</reference>
<evidence type="ECO:0000256" key="1">
    <source>
        <dbReference type="ARBA" id="ARBA00004123"/>
    </source>
</evidence>
<evidence type="ECO:0000256" key="3">
    <source>
        <dbReference type="ARBA" id="ARBA00022448"/>
    </source>
</evidence>
<feature type="compositionally biased region" description="Basic and acidic residues" evidence="7">
    <location>
        <begin position="90"/>
        <end position="102"/>
    </location>
</feature>
<dbReference type="AlphaFoldDB" id="A0A1Q2ZZ57"/>
<evidence type="ECO:0008006" key="10">
    <source>
        <dbReference type="Google" id="ProtNLM"/>
    </source>
</evidence>
<dbReference type="GO" id="GO:0005634">
    <property type="term" value="C:nucleus"/>
    <property type="evidence" value="ECO:0007669"/>
    <property type="project" value="UniProtKB-SubCell"/>
</dbReference>
<dbReference type="Pfam" id="PF09135">
    <property type="entry name" value="Alb1"/>
    <property type="match status" value="1"/>
</dbReference>
<feature type="compositionally biased region" description="Acidic residues" evidence="7">
    <location>
        <begin position="103"/>
        <end position="113"/>
    </location>
</feature>
<name>A0A1Q2ZZ57_ZYGRO</name>
<dbReference type="eggNOG" id="ENOG502S14D">
    <property type="taxonomic scope" value="Eukaryota"/>
</dbReference>
<evidence type="ECO:0000256" key="6">
    <source>
        <dbReference type="ARBA" id="ARBA00023242"/>
    </source>
</evidence>
<evidence type="ECO:0000256" key="5">
    <source>
        <dbReference type="ARBA" id="ARBA00022517"/>
    </source>
</evidence>
<keyword evidence="4" id="KW-0963">Cytoplasm</keyword>
<organism evidence="8 9">
    <name type="scientific">Zygosaccharomyces rouxii</name>
    <dbReference type="NCBI Taxonomy" id="4956"/>
    <lineage>
        <taxon>Eukaryota</taxon>
        <taxon>Fungi</taxon>
        <taxon>Dikarya</taxon>
        <taxon>Ascomycota</taxon>
        <taxon>Saccharomycotina</taxon>
        <taxon>Saccharomycetes</taxon>
        <taxon>Saccharomycetales</taxon>
        <taxon>Saccharomycetaceae</taxon>
        <taxon>Zygosaccharomyces</taxon>
    </lineage>
</organism>
<feature type="region of interest" description="Disordered" evidence="7">
    <location>
        <begin position="90"/>
        <end position="153"/>
    </location>
</feature>
<accession>A0A1Q2ZZ57</accession>
<sequence length="153" mass="17380">MPSKNSVNRPKLTENLRHKNHALARKRADRERRGLINPPRSHEDSKSGQAKSESVDLYLKGNPQGSVITTKTLSKKRQQKIERNMKYAEKRKLLTDVQTKLEDEMDVEDENESKEESKRSVKDAFWSALEDTQSSANLCQDGQGTTLGGPLYP</sequence>
<comment type="subcellular location">
    <subcellularLocation>
        <location evidence="2">Cytoplasm</location>
    </subcellularLocation>
    <subcellularLocation>
        <location evidence="1">Nucleus</location>
    </subcellularLocation>
</comment>
<keyword evidence="5" id="KW-0690">Ribosome biogenesis</keyword>
<evidence type="ECO:0000256" key="2">
    <source>
        <dbReference type="ARBA" id="ARBA00004496"/>
    </source>
</evidence>
<dbReference type="InterPro" id="IPR022784">
    <property type="entry name" value="Ribosome_bgen_Alb1"/>
</dbReference>
<evidence type="ECO:0000256" key="4">
    <source>
        <dbReference type="ARBA" id="ARBA00022490"/>
    </source>
</evidence>
<protein>
    <recommendedName>
        <fullName evidence="10">Ribosome biogenesis protein ALB1</fullName>
    </recommendedName>
</protein>
<dbReference type="Proteomes" id="UP000187013">
    <property type="component" value="Unassembled WGS sequence"/>
</dbReference>
<feature type="compositionally biased region" description="Basic and acidic residues" evidence="7">
    <location>
        <begin position="26"/>
        <end position="46"/>
    </location>
</feature>
<gene>
    <name evidence="8" type="ORF">ZYGR_0N01350</name>
</gene>